<protein>
    <recommendedName>
        <fullName evidence="3">Calcium-binding protein</fullName>
    </recommendedName>
</protein>
<dbReference type="Pfam" id="PF00353">
    <property type="entry name" value="HemolysinCabind"/>
    <property type="match status" value="2"/>
</dbReference>
<dbReference type="PROSITE" id="PS00330">
    <property type="entry name" value="HEMOLYSIN_CALCIUM"/>
    <property type="match status" value="1"/>
</dbReference>
<dbReference type="PRINTS" id="PR00313">
    <property type="entry name" value="CABNDNGRPT"/>
</dbReference>
<dbReference type="GO" id="GO:0005509">
    <property type="term" value="F:calcium ion binding"/>
    <property type="evidence" value="ECO:0007669"/>
    <property type="project" value="InterPro"/>
</dbReference>
<dbReference type="KEGG" id="nsh:GXM_02328"/>
<accession>A0A5P8VWQ5</accession>
<evidence type="ECO:0000313" key="1">
    <source>
        <dbReference type="EMBL" id="QFS44853.1"/>
    </source>
</evidence>
<gene>
    <name evidence="1" type="ORF">GXM_02328</name>
</gene>
<name>A0A5P8VWQ5_9NOSO</name>
<organism evidence="1 2">
    <name type="scientific">Nostoc sphaeroides CCNUC1</name>
    <dbReference type="NCBI Taxonomy" id="2653204"/>
    <lineage>
        <taxon>Bacteria</taxon>
        <taxon>Bacillati</taxon>
        <taxon>Cyanobacteriota</taxon>
        <taxon>Cyanophyceae</taxon>
        <taxon>Nostocales</taxon>
        <taxon>Nostocaceae</taxon>
        <taxon>Nostoc</taxon>
    </lineage>
</organism>
<evidence type="ECO:0000313" key="2">
    <source>
        <dbReference type="Proteomes" id="UP000326678"/>
    </source>
</evidence>
<keyword evidence="2" id="KW-1185">Reference proteome</keyword>
<evidence type="ECO:0008006" key="3">
    <source>
        <dbReference type="Google" id="ProtNLM"/>
    </source>
</evidence>
<dbReference type="SUPFAM" id="SSF51120">
    <property type="entry name" value="beta-Roll"/>
    <property type="match status" value="1"/>
</dbReference>
<dbReference type="RefSeq" id="WP_152588809.1">
    <property type="nucleotide sequence ID" value="NZ_CP045226.1"/>
</dbReference>
<dbReference type="InterPro" id="IPR011049">
    <property type="entry name" value="Serralysin-like_metalloprot_C"/>
</dbReference>
<reference evidence="1 2" key="1">
    <citation type="submission" date="2019-10" db="EMBL/GenBank/DDBJ databases">
        <title>Genomic and transcriptomic insights into the perfect genentic adaptation of a filamentous nitrogen-fixing cyanobacterium to rice fields.</title>
        <authorList>
            <person name="Chen Z."/>
        </authorList>
    </citation>
    <scope>NUCLEOTIDE SEQUENCE [LARGE SCALE GENOMIC DNA]</scope>
    <source>
        <strain evidence="1">CCNUC1</strain>
    </source>
</reference>
<proteinExistence type="predicted"/>
<dbReference type="AlphaFoldDB" id="A0A5P8VWQ5"/>
<dbReference type="Gene3D" id="2.150.10.10">
    <property type="entry name" value="Serralysin-like metalloprotease, C-terminal"/>
    <property type="match status" value="1"/>
</dbReference>
<dbReference type="EMBL" id="CP045226">
    <property type="protein sequence ID" value="QFS44853.1"/>
    <property type="molecule type" value="Genomic_DNA"/>
</dbReference>
<dbReference type="InterPro" id="IPR001343">
    <property type="entry name" value="Hemolysn_Ca-bd"/>
</dbReference>
<dbReference type="InterPro" id="IPR018511">
    <property type="entry name" value="Hemolysin-typ_Ca-bd_CS"/>
</dbReference>
<sequence length="176" mass="18763">MADYRIRFSDPNDPLAVFQYDTEITGTQFNNRLQGTNSSDLIRGGAGNDTLLGGNGNDILIGIGNYNETDRDVLTGGGGVDIYVAGNGEANFYNNPTGDAIITDYNSSETIVINGDRELRFAAKSVANVGTSSPDLIISAGNLSQVIIQDFGSTNNLNFFKTDYEGENDLGGVFLV</sequence>
<dbReference type="Proteomes" id="UP000326678">
    <property type="component" value="Chromosome Gxm1"/>
</dbReference>